<proteinExistence type="predicted"/>
<reference evidence="2" key="2">
    <citation type="journal article" date="2024" name="Plant">
        <title>Genomic evolution and insights into agronomic trait innovations of Sesamum species.</title>
        <authorList>
            <person name="Miao H."/>
            <person name="Wang L."/>
            <person name="Qu L."/>
            <person name="Liu H."/>
            <person name="Sun Y."/>
            <person name="Le M."/>
            <person name="Wang Q."/>
            <person name="Wei S."/>
            <person name="Zheng Y."/>
            <person name="Lin W."/>
            <person name="Duan Y."/>
            <person name="Cao H."/>
            <person name="Xiong S."/>
            <person name="Wang X."/>
            <person name="Wei L."/>
            <person name="Li C."/>
            <person name="Ma Q."/>
            <person name="Ju M."/>
            <person name="Zhao R."/>
            <person name="Li G."/>
            <person name="Mu C."/>
            <person name="Tian Q."/>
            <person name="Mei H."/>
            <person name="Zhang T."/>
            <person name="Gao T."/>
            <person name="Zhang H."/>
        </authorList>
    </citation>
    <scope>NUCLEOTIDE SEQUENCE</scope>
    <source>
        <strain evidence="2">3651</strain>
    </source>
</reference>
<keyword evidence="1" id="KW-0472">Membrane</keyword>
<keyword evidence="3" id="KW-1185">Reference proteome</keyword>
<comment type="caution">
    <text evidence="2">The sequence shown here is derived from an EMBL/GenBank/DDBJ whole genome shotgun (WGS) entry which is preliminary data.</text>
</comment>
<organism evidence="2 3">
    <name type="scientific">Sesamum alatum</name>
    <dbReference type="NCBI Taxonomy" id="300844"/>
    <lineage>
        <taxon>Eukaryota</taxon>
        <taxon>Viridiplantae</taxon>
        <taxon>Streptophyta</taxon>
        <taxon>Embryophyta</taxon>
        <taxon>Tracheophyta</taxon>
        <taxon>Spermatophyta</taxon>
        <taxon>Magnoliopsida</taxon>
        <taxon>eudicotyledons</taxon>
        <taxon>Gunneridae</taxon>
        <taxon>Pentapetalae</taxon>
        <taxon>asterids</taxon>
        <taxon>lamiids</taxon>
        <taxon>Lamiales</taxon>
        <taxon>Pedaliaceae</taxon>
        <taxon>Sesamum</taxon>
    </lineage>
</organism>
<dbReference type="Proteomes" id="UP001293254">
    <property type="component" value="Unassembled WGS sequence"/>
</dbReference>
<name>A0AAE2CAU9_9LAMI</name>
<keyword evidence="1" id="KW-1133">Transmembrane helix</keyword>
<feature type="transmembrane region" description="Helical" evidence="1">
    <location>
        <begin position="41"/>
        <end position="61"/>
    </location>
</feature>
<sequence>MRLSSPLCIFLQPSSDRISPCPVAHQPIIHSPPLTLQDPDMAIFITLPVISCLFFLILAVADDVTNSTTAPPPSAAMAGSRISSFKPGIAVTVGILTTVFLSDLLVASVCEALQKGQLCEFFQGLSSVEKELRDRQESN</sequence>
<dbReference type="AlphaFoldDB" id="A0AAE2CAU9"/>
<evidence type="ECO:0000313" key="3">
    <source>
        <dbReference type="Proteomes" id="UP001293254"/>
    </source>
</evidence>
<protein>
    <submittedName>
        <fullName evidence="2">Uncharacterized protein</fullName>
    </submittedName>
</protein>
<gene>
    <name evidence="2" type="ORF">Salat_2641100</name>
</gene>
<evidence type="ECO:0000256" key="1">
    <source>
        <dbReference type="SAM" id="Phobius"/>
    </source>
</evidence>
<accession>A0AAE2CAU9</accession>
<keyword evidence="1" id="KW-0812">Transmembrane</keyword>
<dbReference type="EMBL" id="JACGWO010000011">
    <property type="protein sequence ID" value="KAK4415337.1"/>
    <property type="molecule type" value="Genomic_DNA"/>
</dbReference>
<reference evidence="2" key="1">
    <citation type="submission" date="2020-06" db="EMBL/GenBank/DDBJ databases">
        <authorList>
            <person name="Li T."/>
            <person name="Hu X."/>
            <person name="Zhang T."/>
            <person name="Song X."/>
            <person name="Zhang H."/>
            <person name="Dai N."/>
            <person name="Sheng W."/>
            <person name="Hou X."/>
            <person name="Wei L."/>
        </authorList>
    </citation>
    <scope>NUCLEOTIDE SEQUENCE</scope>
    <source>
        <strain evidence="2">3651</strain>
        <tissue evidence="2">Leaf</tissue>
    </source>
</reference>
<evidence type="ECO:0000313" key="2">
    <source>
        <dbReference type="EMBL" id="KAK4415337.1"/>
    </source>
</evidence>